<dbReference type="Proteomes" id="UP000000851">
    <property type="component" value="Chromosome"/>
</dbReference>
<dbReference type="InterPro" id="IPR011008">
    <property type="entry name" value="Dimeric_a/b-barrel"/>
</dbReference>
<feature type="domain" description="ABM" evidence="1">
    <location>
        <begin position="19"/>
        <end position="110"/>
    </location>
</feature>
<dbReference type="InParanoid" id="C7Q5R3"/>
<keyword evidence="3" id="KW-1185">Reference proteome</keyword>
<dbReference type="PROSITE" id="PS51725">
    <property type="entry name" value="ABM"/>
    <property type="match status" value="1"/>
</dbReference>
<accession>C7Q5R3</accession>
<dbReference type="Pfam" id="PF04486">
    <property type="entry name" value="SchA_CurD"/>
    <property type="match status" value="1"/>
</dbReference>
<dbReference type="InterPro" id="IPR007138">
    <property type="entry name" value="ABM_dom"/>
</dbReference>
<dbReference type="GO" id="GO:0004497">
    <property type="term" value="F:monooxygenase activity"/>
    <property type="evidence" value="ECO:0007669"/>
    <property type="project" value="UniProtKB-KW"/>
</dbReference>
<dbReference type="SUPFAM" id="SSF54909">
    <property type="entry name" value="Dimeric alpha+beta barrel"/>
    <property type="match status" value="1"/>
</dbReference>
<name>C7Q5R3_CATAD</name>
<dbReference type="HOGENOM" id="CLU_703815_0_0_11"/>
<evidence type="ECO:0000259" key="1">
    <source>
        <dbReference type="PROSITE" id="PS51725"/>
    </source>
</evidence>
<dbReference type="Pfam" id="PF03992">
    <property type="entry name" value="ABM"/>
    <property type="match status" value="1"/>
</dbReference>
<dbReference type="Gene3D" id="3.30.70.100">
    <property type="match status" value="1"/>
</dbReference>
<gene>
    <name evidence="2" type="ordered locus">Caci_1084</name>
</gene>
<keyword evidence="2" id="KW-0560">Oxidoreductase</keyword>
<evidence type="ECO:0000313" key="3">
    <source>
        <dbReference type="Proteomes" id="UP000000851"/>
    </source>
</evidence>
<dbReference type="RefSeq" id="WP_012785304.1">
    <property type="nucleotide sequence ID" value="NC_013131.1"/>
</dbReference>
<dbReference type="InterPro" id="IPR007575">
    <property type="entry name" value="SchA_CurD-like"/>
</dbReference>
<sequence>MAQTAPVLDERARPTDSRLRVVLLLDVHDGEQQSFLEAYEQMRYQVSAVPGHLTDQLCQSTDDPLRWLITSEWEAPEPFLSWLDSAEHREMVRPLSKCVRDTRSLRFTVFRETFGAQSVDSVLPPRERKGTGPVALGPGPDGIIRHALTFNVKPGSEQTVADILAGYTSPASQVDETTRLVRTSLFMRGNEVVRSVEVMGDLVAALRHVAAQPEVRAVEEAINPYLEQARDLNDPLAARDFFMRAALPAVHHHARAGKPTKKAEPQRFAYTYPARSGCGAAIAEFLARQDRAAMDDPKSPLVRSTVFQREDRVVRMVDMTVPATTDPATALGVMSPRAGAVLARLIRTPPDLRDDDGRRAAMANWELTTITDRRSPQA</sequence>
<evidence type="ECO:0000313" key="2">
    <source>
        <dbReference type="EMBL" id="ACU70010.1"/>
    </source>
</evidence>
<dbReference type="EMBL" id="CP001700">
    <property type="protein sequence ID" value="ACU70010.1"/>
    <property type="molecule type" value="Genomic_DNA"/>
</dbReference>
<dbReference type="OrthoDB" id="3553699at2"/>
<dbReference type="eggNOG" id="COG2329">
    <property type="taxonomic scope" value="Bacteria"/>
</dbReference>
<dbReference type="STRING" id="479433.Caci_1084"/>
<organism evidence="2 3">
    <name type="scientific">Catenulispora acidiphila (strain DSM 44928 / JCM 14897 / NBRC 102108 / NRRL B-24433 / ID139908)</name>
    <dbReference type="NCBI Taxonomy" id="479433"/>
    <lineage>
        <taxon>Bacteria</taxon>
        <taxon>Bacillati</taxon>
        <taxon>Actinomycetota</taxon>
        <taxon>Actinomycetes</taxon>
        <taxon>Catenulisporales</taxon>
        <taxon>Catenulisporaceae</taxon>
        <taxon>Catenulispora</taxon>
    </lineage>
</organism>
<keyword evidence="2" id="KW-0503">Monooxygenase</keyword>
<dbReference type="AlphaFoldDB" id="C7Q5R3"/>
<protein>
    <submittedName>
        <fullName evidence="2">Antibiotic biosynthesis monooxygenase</fullName>
    </submittedName>
</protein>
<reference evidence="2 3" key="1">
    <citation type="journal article" date="2009" name="Stand. Genomic Sci.">
        <title>Complete genome sequence of Catenulispora acidiphila type strain (ID 139908).</title>
        <authorList>
            <person name="Copeland A."/>
            <person name="Lapidus A."/>
            <person name="Glavina Del Rio T."/>
            <person name="Nolan M."/>
            <person name="Lucas S."/>
            <person name="Chen F."/>
            <person name="Tice H."/>
            <person name="Cheng J.F."/>
            <person name="Bruce D."/>
            <person name="Goodwin L."/>
            <person name="Pitluck S."/>
            <person name="Mikhailova N."/>
            <person name="Pati A."/>
            <person name="Ivanova N."/>
            <person name="Mavromatis K."/>
            <person name="Chen A."/>
            <person name="Palaniappan K."/>
            <person name="Chain P."/>
            <person name="Land M."/>
            <person name="Hauser L."/>
            <person name="Chang Y.J."/>
            <person name="Jeffries C.D."/>
            <person name="Chertkov O."/>
            <person name="Brettin T."/>
            <person name="Detter J.C."/>
            <person name="Han C."/>
            <person name="Ali Z."/>
            <person name="Tindall B.J."/>
            <person name="Goker M."/>
            <person name="Bristow J."/>
            <person name="Eisen J.A."/>
            <person name="Markowitz V."/>
            <person name="Hugenholtz P."/>
            <person name="Kyrpides N.C."/>
            <person name="Klenk H.P."/>
        </authorList>
    </citation>
    <scope>NUCLEOTIDE SEQUENCE [LARGE SCALE GENOMIC DNA]</scope>
    <source>
        <strain evidence="3">DSM 44928 / JCM 14897 / NBRC 102108 / NRRL B-24433 / ID139908</strain>
    </source>
</reference>
<dbReference type="KEGG" id="cai:Caci_1084"/>
<proteinExistence type="predicted"/>